<dbReference type="KEGG" id="ada:A5CPEGH6_13230"/>
<evidence type="ECO:0000259" key="4">
    <source>
        <dbReference type="PROSITE" id="PS01124"/>
    </source>
</evidence>
<gene>
    <name evidence="5" type="ORF">A5CPEGH6_13230</name>
</gene>
<dbReference type="Proteomes" id="UP000319374">
    <property type="component" value="Chromosome"/>
</dbReference>
<keyword evidence="1" id="KW-0805">Transcription regulation</keyword>
<organism evidence="5 6">
    <name type="scientific">Alistipes dispar</name>
    <dbReference type="NCBI Taxonomy" id="2585119"/>
    <lineage>
        <taxon>Bacteria</taxon>
        <taxon>Pseudomonadati</taxon>
        <taxon>Bacteroidota</taxon>
        <taxon>Bacteroidia</taxon>
        <taxon>Bacteroidales</taxon>
        <taxon>Rikenellaceae</taxon>
        <taxon>Alistipes</taxon>
    </lineage>
</organism>
<dbReference type="OrthoDB" id="1372329at2"/>
<dbReference type="InterPro" id="IPR018060">
    <property type="entry name" value="HTH_AraC"/>
</dbReference>
<dbReference type="SUPFAM" id="SSF51215">
    <property type="entry name" value="Regulatory protein AraC"/>
    <property type="match status" value="1"/>
</dbReference>
<sequence>MAENGKTAKATSGSGREGLHKVSISRIKKEMNDVFYLSDDLVITSLSAQNNTTADYPASIDGFSAIIMMTGEATVSIDMQNYHVRPNAIVFFNPNSIIRTVKCSSNAAAYFLAFSKSFVNEIQIDLSTSLPVYMRFGKAPVLEVSPQDVEEIRQLFQLIKTMLRSDKERYRHEIIRTLFTTAFYIITEINQRDRPGELKQGRCEVLFNEFMSLLQQYNKRERNVSFYARQLNITPKYLSSVVKEVSGKTAARWIDESVILEAKTLLKYSGMSIQEIAYHLNFSTQSFFGKYFKQHTGTSPSRYKRKG</sequence>
<dbReference type="Pfam" id="PF02311">
    <property type="entry name" value="AraC_binding"/>
    <property type="match status" value="1"/>
</dbReference>
<protein>
    <submittedName>
        <fullName evidence="5">AraC family transcriptional regulator</fullName>
    </submittedName>
</protein>
<dbReference type="GO" id="GO:0003700">
    <property type="term" value="F:DNA-binding transcription factor activity"/>
    <property type="evidence" value="ECO:0007669"/>
    <property type="project" value="InterPro"/>
</dbReference>
<dbReference type="InterPro" id="IPR037923">
    <property type="entry name" value="HTH-like"/>
</dbReference>
<evidence type="ECO:0000256" key="3">
    <source>
        <dbReference type="ARBA" id="ARBA00023163"/>
    </source>
</evidence>
<dbReference type="PROSITE" id="PS01124">
    <property type="entry name" value="HTH_ARAC_FAMILY_2"/>
    <property type="match status" value="1"/>
</dbReference>
<dbReference type="GeneID" id="98673299"/>
<dbReference type="GO" id="GO:0043565">
    <property type="term" value="F:sequence-specific DNA binding"/>
    <property type="evidence" value="ECO:0007669"/>
    <property type="project" value="InterPro"/>
</dbReference>
<reference evidence="6" key="1">
    <citation type="submission" date="2019-06" db="EMBL/GenBank/DDBJ databases">
        <title>Alistipes onderdonkii subsp. vulgaris subsp. nov., Alistipes dispar sp. nov. and Alistipes communis sp. nov., isolated from human faeces, and creation of Alistipes onderdonkii subsp. onderdonkii subsp. nov.</title>
        <authorList>
            <person name="Sakamoto M."/>
            <person name="Ikeyama N."/>
            <person name="Ogata Y."/>
            <person name="Suda W."/>
            <person name="Iino T."/>
            <person name="Hattori M."/>
            <person name="Ohkuma M."/>
        </authorList>
    </citation>
    <scope>NUCLEOTIDE SEQUENCE [LARGE SCALE GENOMIC DNA]</scope>
    <source>
        <strain evidence="6">5CPEGH6</strain>
    </source>
</reference>
<evidence type="ECO:0000313" key="6">
    <source>
        <dbReference type="Proteomes" id="UP000319374"/>
    </source>
</evidence>
<evidence type="ECO:0000313" key="5">
    <source>
        <dbReference type="EMBL" id="BBL06685.1"/>
    </source>
</evidence>
<feature type="domain" description="HTH araC/xylS-type" evidence="4">
    <location>
        <begin position="208"/>
        <end position="306"/>
    </location>
</feature>
<dbReference type="PANTHER" id="PTHR43280:SF32">
    <property type="entry name" value="TRANSCRIPTIONAL REGULATORY PROTEIN"/>
    <property type="match status" value="1"/>
</dbReference>
<dbReference type="SMART" id="SM00342">
    <property type="entry name" value="HTH_ARAC"/>
    <property type="match status" value="1"/>
</dbReference>
<dbReference type="Pfam" id="PF12833">
    <property type="entry name" value="HTH_18"/>
    <property type="match status" value="1"/>
</dbReference>
<dbReference type="InterPro" id="IPR003313">
    <property type="entry name" value="AraC-bd"/>
</dbReference>
<dbReference type="InterPro" id="IPR020449">
    <property type="entry name" value="Tscrpt_reg_AraC-type_HTH"/>
</dbReference>
<keyword evidence="6" id="KW-1185">Reference proteome</keyword>
<dbReference type="Gene3D" id="1.10.10.60">
    <property type="entry name" value="Homeodomain-like"/>
    <property type="match status" value="1"/>
</dbReference>
<evidence type="ECO:0000256" key="1">
    <source>
        <dbReference type="ARBA" id="ARBA00023015"/>
    </source>
</evidence>
<dbReference type="AlphaFoldDB" id="A0A4Y1X0X0"/>
<evidence type="ECO:0000256" key="2">
    <source>
        <dbReference type="ARBA" id="ARBA00023125"/>
    </source>
</evidence>
<proteinExistence type="predicted"/>
<keyword evidence="3" id="KW-0804">Transcription</keyword>
<name>A0A4Y1X0X0_9BACT</name>
<dbReference type="EMBL" id="AP019736">
    <property type="protein sequence ID" value="BBL06685.1"/>
    <property type="molecule type" value="Genomic_DNA"/>
</dbReference>
<dbReference type="InterPro" id="IPR009057">
    <property type="entry name" value="Homeodomain-like_sf"/>
</dbReference>
<dbReference type="SUPFAM" id="SSF46689">
    <property type="entry name" value="Homeodomain-like"/>
    <property type="match status" value="1"/>
</dbReference>
<dbReference type="PANTHER" id="PTHR43280">
    <property type="entry name" value="ARAC-FAMILY TRANSCRIPTIONAL REGULATOR"/>
    <property type="match status" value="1"/>
</dbReference>
<keyword evidence="2" id="KW-0238">DNA-binding</keyword>
<dbReference type="RefSeq" id="WP_141428479.1">
    <property type="nucleotide sequence ID" value="NZ_AP019736.1"/>
</dbReference>
<dbReference type="PRINTS" id="PR00032">
    <property type="entry name" value="HTHARAC"/>
</dbReference>
<accession>A0A4Y1X0X0</accession>